<proteinExistence type="predicted"/>
<comment type="caution">
    <text evidence="1">The sequence shown here is derived from an EMBL/GenBank/DDBJ whole genome shotgun (WGS) entry which is preliminary data.</text>
</comment>
<dbReference type="Pfam" id="PF10117">
    <property type="entry name" value="McrBC"/>
    <property type="match status" value="1"/>
</dbReference>
<dbReference type="RefSeq" id="WP_251946213.1">
    <property type="nucleotide sequence ID" value="NZ_JAMRYM010000055.1"/>
</dbReference>
<accession>A0A9X2DXY7</accession>
<organism evidence="1 2">
    <name type="scientific">Rathayibacter rubneri</name>
    <dbReference type="NCBI Taxonomy" id="2950106"/>
    <lineage>
        <taxon>Bacteria</taxon>
        <taxon>Bacillati</taxon>
        <taxon>Actinomycetota</taxon>
        <taxon>Actinomycetes</taxon>
        <taxon>Micrococcales</taxon>
        <taxon>Microbacteriaceae</taxon>
        <taxon>Rathayibacter</taxon>
    </lineage>
</organism>
<protein>
    <submittedName>
        <fullName evidence="1">McrC family protein</fullName>
    </submittedName>
</protein>
<dbReference type="AlphaFoldDB" id="A0A9X2DXY7"/>
<sequence length="397" mass="43185">MTRVSLEENGGWRTCDLSSEVIAAATSAGLVESRLSRTGVEIAAASNKVGAVRWGDDEILVRPKTPLGSLLFLLGYARDPGFRPEDVDATPDDDLASAVAETFARLAERALARGVLQGYRTYDETAVTVRGRIRMSDQVSRGGRLLPLELSIDEYTIDIAENIVLRAALSALLTLPRLRDALRRRLVHLDGRLDGVERLRRGAPVPAVRRSRLNAHYAPALAFAMLILERRSPSSAAGESPLASFVVDMAGLFESFVTTALREALAPLSSGVTLAQYPATLDERGRQPVRPDIVHVRSGRPRIVADAKYKTGASRVEDLYQMHAYCTVLGLRDGWLISVGRGRSSYSVRGAAVELHIRRLDLAAAPERLLEEVSSLAAELVADRGHVTSENDHPLTP</sequence>
<dbReference type="Proteomes" id="UP001155240">
    <property type="component" value="Unassembled WGS sequence"/>
</dbReference>
<name>A0A9X2DXY7_9MICO</name>
<evidence type="ECO:0000313" key="1">
    <source>
        <dbReference type="EMBL" id="MCM6763232.1"/>
    </source>
</evidence>
<evidence type="ECO:0000313" key="2">
    <source>
        <dbReference type="Proteomes" id="UP001155240"/>
    </source>
</evidence>
<dbReference type="InterPro" id="IPR019292">
    <property type="entry name" value="McrC"/>
</dbReference>
<dbReference type="EMBL" id="JAMRYM010000055">
    <property type="protein sequence ID" value="MCM6763232.1"/>
    <property type="molecule type" value="Genomic_DNA"/>
</dbReference>
<gene>
    <name evidence="1" type="ORF">NB037_12470</name>
</gene>
<dbReference type="PANTHER" id="PTHR38733:SF1">
    <property type="entry name" value="TYPE IV METHYL-DIRECTED RESTRICTION ENZYME ECOKMCRBC"/>
    <property type="match status" value="1"/>
</dbReference>
<reference evidence="1" key="1">
    <citation type="submission" date="2022-06" db="EMBL/GenBank/DDBJ databases">
        <title>Whole genome shotgun sequencing (WGS) of Rathayibacter sp. ZW T2_19, isolated from stored onions (Allium cepa).</title>
        <authorList>
            <person name="Stoll D.A."/>
            <person name="Huch M."/>
        </authorList>
    </citation>
    <scope>NUCLEOTIDE SEQUENCE</scope>
    <source>
        <strain evidence="1">ZW T2_19</strain>
    </source>
</reference>
<dbReference type="PANTHER" id="PTHR38733">
    <property type="entry name" value="PROTEIN MCRC"/>
    <property type="match status" value="1"/>
</dbReference>
<keyword evidence="2" id="KW-1185">Reference proteome</keyword>